<evidence type="ECO:0000313" key="3">
    <source>
        <dbReference type="EMBL" id="WLF52358.1"/>
    </source>
</evidence>
<evidence type="ECO:0000313" key="4">
    <source>
        <dbReference type="Proteomes" id="UP001066327"/>
    </source>
</evidence>
<protein>
    <submittedName>
        <fullName evidence="3">Uncharacterized protein</fullName>
    </submittedName>
</protein>
<organism evidence="3 5">
    <name type="scientific">Rhodococcus opacus</name>
    <name type="common">Nocardia opaca</name>
    <dbReference type="NCBI Taxonomy" id="37919"/>
    <lineage>
        <taxon>Bacteria</taxon>
        <taxon>Bacillati</taxon>
        <taxon>Actinomycetota</taxon>
        <taxon>Actinomycetes</taxon>
        <taxon>Mycobacteriales</taxon>
        <taxon>Nocardiaceae</taxon>
        <taxon>Rhodococcus</taxon>
    </lineage>
</organism>
<accession>A0AAX3YVT1</accession>
<gene>
    <name evidence="1" type="ORF">O4328_35030</name>
    <name evidence="2" type="ORF">Q5707_40945</name>
    <name evidence="3" type="ORF">Q5707_44050</name>
</gene>
<evidence type="ECO:0000313" key="5">
    <source>
        <dbReference type="Proteomes" id="UP001231166"/>
    </source>
</evidence>
<evidence type="ECO:0000313" key="2">
    <source>
        <dbReference type="EMBL" id="WLF51845.1"/>
    </source>
</evidence>
<dbReference type="EMBL" id="JAPWIS010000025">
    <property type="protein sequence ID" value="MCZ4588806.1"/>
    <property type="molecule type" value="Genomic_DNA"/>
</dbReference>
<sequence>MTVYSTDLTKLLGTITDTLGRRVAPALDEGPARLELAGVLEQLDNLAQRLAWDQARLGQVCERTQELAGKLGLAPDPAPAADVDTLRRRRREVSESLRAAYHGGTPDESLVEAVLEFSEQDVQEQISIALRAGLPG</sequence>
<proteinExistence type="predicted"/>
<evidence type="ECO:0000313" key="1">
    <source>
        <dbReference type="EMBL" id="MCZ4588806.1"/>
    </source>
</evidence>
<keyword evidence="4" id="KW-1185">Reference proteome</keyword>
<reference evidence="3" key="2">
    <citation type="submission" date="2023-07" db="EMBL/GenBank/DDBJ databases">
        <title>Genomic analysis of Rhodococcus opacus VOC-14 with glycol ethers degradation activity.</title>
        <authorList>
            <person name="Narkevich D.A."/>
            <person name="Hlushen A.M."/>
            <person name="Akhremchuk A.E."/>
            <person name="Sikolenko M.A."/>
            <person name="Valentovich L.N."/>
        </authorList>
    </citation>
    <scope>NUCLEOTIDE SEQUENCE</scope>
    <source>
        <strain evidence="3">VOC-14</strain>
        <plasmid evidence="3">pRho-VOC14-L</plasmid>
    </source>
</reference>
<geneLocation type="plasmid" evidence="3 5">
    <name>pRho-VOC14-L</name>
</geneLocation>
<reference evidence="1" key="1">
    <citation type="submission" date="2022-12" db="EMBL/GenBank/DDBJ databases">
        <authorList>
            <person name="Krivoruchko A.V."/>
            <person name="Elkin A."/>
        </authorList>
    </citation>
    <scope>NUCLEOTIDE SEQUENCE</scope>
    <source>
        <strain evidence="1">IEGM 249</strain>
    </source>
</reference>
<dbReference type="RefSeq" id="WP_095870622.1">
    <property type="nucleotide sequence ID" value="NZ_CP130956.1"/>
</dbReference>
<dbReference type="Proteomes" id="UP001231166">
    <property type="component" value="Plasmid pRho-VOC14-L"/>
</dbReference>
<dbReference type="AlphaFoldDB" id="A0AAX3YVT1"/>
<keyword evidence="3" id="KW-0614">Plasmid</keyword>
<dbReference type="Proteomes" id="UP001066327">
    <property type="component" value="Unassembled WGS sequence"/>
</dbReference>
<dbReference type="EMBL" id="CP130956">
    <property type="protein sequence ID" value="WLF51845.1"/>
    <property type="molecule type" value="Genomic_DNA"/>
</dbReference>
<dbReference type="EMBL" id="CP130956">
    <property type="protein sequence ID" value="WLF52358.1"/>
    <property type="molecule type" value="Genomic_DNA"/>
</dbReference>
<name>A0AAX3YVT1_RHOOP</name>